<name>A0A6G1H2I6_9PEZI</name>
<dbReference type="AlphaFoldDB" id="A0A6G1H2I6"/>
<sequence length="256" mass="27748">MPSPQPSNLSKHTTHSGMPRAIRASTSGRSVTSPQTRHRAAALNCWSGHEPLVGVSGAAIASLISAGRRIPGCRCCCGCCCCFLSPRAAWPRSGTLGILLPCLIILCMSSTPSRRSTAQDDLSVSGLELSLAFSPVVGWRSTVQPHELLVFLSFPSRTCNRGRRLYEDGRSPDLGFIICKSVPDEMYGRMEEVLRSAIDIPHSPARLDLANPSTFPLVAILALKQLRQIPTSVYIHTLFFVFVPRTVPKEPLALVA</sequence>
<feature type="compositionally biased region" description="Polar residues" evidence="1">
    <location>
        <begin position="24"/>
        <end position="34"/>
    </location>
</feature>
<keyword evidence="3" id="KW-1185">Reference proteome</keyword>
<organism evidence="2 3">
    <name type="scientific">Aulographum hederae CBS 113979</name>
    <dbReference type="NCBI Taxonomy" id="1176131"/>
    <lineage>
        <taxon>Eukaryota</taxon>
        <taxon>Fungi</taxon>
        <taxon>Dikarya</taxon>
        <taxon>Ascomycota</taxon>
        <taxon>Pezizomycotina</taxon>
        <taxon>Dothideomycetes</taxon>
        <taxon>Pleosporomycetidae</taxon>
        <taxon>Aulographales</taxon>
        <taxon>Aulographaceae</taxon>
    </lineage>
</organism>
<protein>
    <submittedName>
        <fullName evidence="2">Uncharacterized protein</fullName>
    </submittedName>
</protein>
<proteinExistence type="predicted"/>
<evidence type="ECO:0000313" key="2">
    <source>
        <dbReference type="EMBL" id="KAF1987433.1"/>
    </source>
</evidence>
<accession>A0A6G1H2I6</accession>
<reference evidence="2" key="1">
    <citation type="journal article" date="2020" name="Stud. Mycol.">
        <title>101 Dothideomycetes genomes: a test case for predicting lifestyles and emergence of pathogens.</title>
        <authorList>
            <person name="Haridas S."/>
            <person name="Albert R."/>
            <person name="Binder M."/>
            <person name="Bloem J."/>
            <person name="Labutti K."/>
            <person name="Salamov A."/>
            <person name="Andreopoulos B."/>
            <person name="Baker S."/>
            <person name="Barry K."/>
            <person name="Bills G."/>
            <person name="Bluhm B."/>
            <person name="Cannon C."/>
            <person name="Castanera R."/>
            <person name="Culley D."/>
            <person name="Daum C."/>
            <person name="Ezra D."/>
            <person name="Gonzalez J."/>
            <person name="Henrissat B."/>
            <person name="Kuo A."/>
            <person name="Liang C."/>
            <person name="Lipzen A."/>
            <person name="Lutzoni F."/>
            <person name="Magnuson J."/>
            <person name="Mondo S."/>
            <person name="Nolan M."/>
            <person name="Ohm R."/>
            <person name="Pangilinan J."/>
            <person name="Park H.-J."/>
            <person name="Ramirez L."/>
            <person name="Alfaro M."/>
            <person name="Sun H."/>
            <person name="Tritt A."/>
            <person name="Yoshinaga Y."/>
            <person name="Zwiers L.-H."/>
            <person name="Turgeon B."/>
            <person name="Goodwin S."/>
            <person name="Spatafora J."/>
            <person name="Crous P."/>
            <person name="Grigoriev I."/>
        </authorList>
    </citation>
    <scope>NUCLEOTIDE SEQUENCE</scope>
    <source>
        <strain evidence="2">CBS 113979</strain>
    </source>
</reference>
<evidence type="ECO:0000313" key="3">
    <source>
        <dbReference type="Proteomes" id="UP000800041"/>
    </source>
</evidence>
<dbReference type="EMBL" id="ML977152">
    <property type="protein sequence ID" value="KAF1987433.1"/>
    <property type="molecule type" value="Genomic_DNA"/>
</dbReference>
<feature type="region of interest" description="Disordered" evidence="1">
    <location>
        <begin position="1"/>
        <end position="34"/>
    </location>
</feature>
<feature type="compositionally biased region" description="Polar residues" evidence="1">
    <location>
        <begin position="1"/>
        <end position="11"/>
    </location>
</feature>
<gene>
    <name evidence="2" type="ORF">K402DRAFT_48679</name>
</gene>
<dbReference type="Proteomes" id="UP000800041">
    <property type="component" value="Unassembled WGS sequence"/>
</dbReference>
<evidence type="ECO:0000256" key="1">
    <source>
        <dbReference type="SAM" id="MobiDB-lite"/>
    </source>
</evidence>